<sequence>MKKIASVLFITCLIALIGCKSKVLTAEQQAKVDSNIQKIENHNLTFSATNASPLSGRSIALTDTYFLKISADTVIARLPYFGRSYIAPTDPSNIGIDFLSTNFDYKAEQTKRGMYNITIIPKDLSKMEERGIKLFLSLGDNGYGTLQVSFTNRQPISFYGTY</sequence>
<proteinExistence type="predicted"/>
<dbReference type="InterPro" id="IPR025347">
    <property type="entry name" value="DUF4251"/>
</dbReference>
<evidence type="ECO:0000313" key="2">
    <source>
        <dbReference type="Proteomes" id="UP000297861"/>
    </source>
</evidence>
<dbReference type="AlphaFoldDB" id="A0A4Y8KVQ0"/>
<dbReference type="Proteomes" id="UP000297861">
    <property type="component" value="Unassembled WGS sequence"/>
</dbReference>
<dbReference type="Gene3D" id="2.40.128.410">
    <property type="match status" value="1"/>
</dbReference>
<reference evidence="1 2" key="1">
    <citation type="submission" date="2019-03" db="EMBL/GenBank/DDBJ databases">
        <title>San Antonio Military Medical Center submission to MRSN (WRAIR), pending publication.</title>
        <authorList>
            <person name="Blyth D.M."/>
            <person name="Mccarthy S.L."/>
            <person name="Schall S.E."/>
            <person name="Stam J.A."/>
            <person name="Ong A.C."/>
            <person name="Mcgann P.T."/>
        </authorList>
    </citation>
    <scope>NUCLEOTIDE SEQUENCE [LARGE SCALE GENOMIC DNA]</scope>
    <source>
        <strain evidence="1 2">MRSN571793</strain>
    </source>
</reference>
<dbReference type="OrthoDB" id="1097715at2"/>
<gene>
    <name evidence="1" type="ORF">E2605_16665</name>
</gene>
<comment type="caution">
    <text evidence="1">The sequence shown here is derived from an EMBL/GenBank/DDBJ whole genome shotgun (WGS) entry which is preliminary data.</text>
</comment>
<dbReference type="STRING" id="1121485.GCA_000426485_02820"/>
<keyword evidence="2" id="KW-1185">Reference proteome</keyword>
<name>A0A4Y8KVQ0_9BACT</name>
<dbReference type="RefSeq" id="WP_134437279.1">
    <property type="nucleotide sequence ID" value="NZ_JBEBQM010000051.1"/>
</dbReference>
<dbReference type="PROSITE" id="PS51257">
    <property type="entry name" value="PROKAR_LIPOPROTEIN"/>
    <property type="match status" value="1"/>
</dbReference>
<accession>A0A4Y8KVQ0</accession>
<protein>
    <submittedName>
        <fullName evidence="1">DUF4251 domain-containing protein</fullName>
    </submittedName>
</protein>
<evidence type="ECO:0000313" key="1">
    <source>
        <dbReference type="EMBL" id="TFD93780.1"/>
    </source>
</evidence>
<dbReference type="EMBL" id="SOML01000012">
    <property type="protein sequence ID" value="TFD93780.1"/>
    <property type="molecule type" value="Genomic_DNA"/>
</dbReference>
<dbReference type="Pfam" id="PF14059">
    <property type="entry name" value="DUF4251"/>
    <property type="match status" value="1"/>
</dbReference>
<organism evidence="1 2">
    <name type="scientific">Dysgonomonas capnocytophagoides</name>
    <dbReference type="NCBI Taxonomy" id="45254"/>
    <lineage>
        <taxon>Bacteria</taxon>
        <taxon>Pseudomonadati</taxon>
        <taxon>Bacteroidota</taxon>
        <taxon>Bacteroidia</taxon>
        <taxon>Bacteroidales</taxon>
        <taxon>Dysgonomonadaceae</taxon>
        <taxon>Dysgonomonas</taxon>
    </lineage>
</organism>